<accession>A0A167ZYJ1</accession>
<dbReference type="Proteomes" id="UP000078544">
    <property type="component" value="Unassembled WGS sequence"/>
</dbReference>
<dbReference type="EMBL" id="AZGY01000013">
    <property type="protein sequence ID" value="KZZ93248.1"/>
    <property type="molecule type" value="Genomic_DNA"/>
</dbReference>
<organism evidence="1 2">
    <name type="scientific">Moelleriella libera RCEF 2490</name>
    <dbReference type="NCBI Taxonomy" id="1081109"/>
    <lineage>
        <taxon>Eukaryota</taxon>
        <taxon>Fungi</taxon>
        <taxon>Dikarya</taxon>
        <taxon>Ascomycota</taxon>
        <taxon>Pezizomycotina</taxon>
        <taxon>Sordariomycetes</taxon>
        <taxon>Hypocreomycetidae</taxon>
        <taxon>Hypocreales</taxon>
        <taxon>Clavicipitaceae</taxon>
        <taxon>Moelleriella</taxon>
    </lineage>
</organism>
<evidence type="ECO:0000313" key="1">
    <source>
        <dbReference type="EMBL" id="KZZ93248.1"/>
    </source>
</evidence>
<keyword evidence="2" id="KW-1185">Reference proteome</keyword>
<sequence length="107" mass="11710">MLQDLMQVPDRAHHASDGLLASESGKKPICSLPVVARESINDAAMQLGIVFEVNVAATRRCIMNMEEVEVPRKVFPFRVADGVGPRGNLGAAFVAIAAWRVLEEIFY</sequence>
<comment type="caution">
    <text evidence="1">The sequence shown here is derived from an EMBL/GenBank/DDBJ whole genome shotgun (WGS) entry which is preliminary data.</text>
</comment>
<reference evidence="1 2" key="1">
    <citation type="journal article" date="2016" name="Genome Biol. Evol.">
        <title>Divergent and convergent evolution of fungal pathogenicity.</title>
        <authorList>
            <person name="Shang Y."/>
            <person name="Xiao G."/>
            <person name="Zheng P."/>
            <person name="Cen K."/>
            <person name="Zhan S."/>
            <person name="Wang C."/>
        </authorList>
    </citation>
    <scope>NUCLEOTIDE SEQUENCE [LARGE SCALE GENOMIC DNA]</scope>
    <source>
        <strain evidence="1 2">RCEF 2490</strain>
    </source>
</reference>
<dbReference type="AlphaFoldDB" id="A0A167ZYJ1"/>
<gene>
    <name evidence="1" type="ORF">AAL_05633</name>
</gene>
<protein>
    <submittedName>
        <fullName evidence="1">Uncharacterized protein</fullName>
    </submittedName>
</protein>
<name>A0A167ZYJ1_9HYPO</name>
<proteinExistence type="predicted"/>
<evidence type="ECO:0000313" key="2">
    <source>
        <dbReference type="Proteomes" id="UP000078544"/>
    </source>
</evidence>